<evidence type="ECO:0000256" key="1">
    <source>
        <dbReference type="SAM" id="MobiDB-lite"/>
    </source>
</evidence>
<keyword evidence="3" id="KW-1185">Reference proteome</keyword>
<feature type="compositionally biased region" description="Basic and acidic residues" evidence="1">
    <location>
        <begin position="1"/>
        <end position="16"/>
    </location>
</feature>
<sequence>MSDQTNHTEHTGHHSSSDGSTDVTESDKEYTEELGDGSASGDTQDSQGDTDFVSGGDPEGE</sequence>
<name>A0ABP8DX33_9MICO</name>
<feature type="region of interest" description="Disordered" evidence="1">
    <location>
        <begin position="1"/>
        <end position="61"/>
    </location>
</feature>
<protein>
    <submittedName>
        <fullName evidence="2">Uncharacterized protein</fullName>
    </submittedName>
</protein>
<evidence type="ECO:0000313" key="2">
    <source>
        <dbReference type="EMBL" id="GAA4264515.1"/>
    </source>
</evidence>
<accession>A0ABP8DX33</accession>
<organism evidence="2 3">
    <name type="scientific">Frondihabitans peucedani</name>
    <dbReference type="NCBI Taxonomy" id="598626"/>
    <lineage>
        <taxon>Bacteria</taxon>
        <taxon>Bacillati</taxon>
        <taxon>Actinomycetota</taxon>
        <taxon>Actinomycetes</taxon>
        <taxon>Micrococcales</taxon>
        <taxon>Microbacteriaceae</taxon>
        <taxon>Frondihabitans</taxon>
    </lineage>
</organism>
<reference evidence="3" key="1">
    <citation type="journal article" date="2019" name="Int. J. Syst. Evol. Microbiol.">
        <title>The Global Catalogue of Microorganisms (GCM) 10K type strain sequencing project: providing services to taxonomists for standard genome sequencing and annotation.</title>
        <authorList>
            <consortium name="The Broad Institute Genomics Platform"/>
            <consortium name="The Broad Institute Genome Sequencing Center for Infectious Disease"/>
            <person name="Wu L."/>
            <person name="Ma J."/>
        </authorList>
    </citation>
    <scope>NUCLEOTIDE SEQUENCE [LARGE SCALE GENOMIC DNA]</scope>
    <source>
        <strain evidence="3">JCM 17442</strain>
    </source>
</reference>
<evidence type="ECO:0000313" key="3">
    <source>
        <dbReference type="Proteomes" id="UP001501594"/>
    </source>
</evidence>
<dbReference type="EMBL" id="BAABAU010000001">
    <property type="protein sequence ID" value="GAA4264515.1"/>
    <property type="molecule type" value="Genomic_DNA"/>
</dbReference>
<comment type="caution">
    <text evidence="2">The sequence shown here is derived from an EMBL/GenBank/DDBJ whole genome shotgun (WGS) entry which is preliminary data.</text>
</comment>
<gene>
    <name evidence="2" type="ORF">GCM10022256_01270</name>
</gene>
<feature type="compositionally biased region" description="Polar residues" evidence="1">
    <location>
        <begin position="40"/>
        <end position="49"/>
    </location>
</feature>
<dbReference type="RefSeq" id="WP_344793109.1">
    <property type="nucleotide sequence ID" value="NZ_BAABAU010000001.1"/>
</dbReference>
<dbReference type="Proteomes" id="UP001501594">
    <property type="component" value="Unassembled WGS sequence"/>
</dbReference>
<proteinExistence type="predicted"/>